<proteinExistence type="predicted"/>
<evidence type="ECO:0000313" key="1">
    <source>
        <dbReference type="EMBL" id="CAK0887535.1"/>
    </source>
</evidence>
<dbReference type="Proteomes" id="UP001189429">
    <property type="component" value="Unassembled WGS sequence"/>
</dbReference>
<protein>
    <submittedName>
        <fullName evidence="1">Uncharacterized protein</fullName>
    </submittedName>
</protein>
<organism evidence="1 2">
    <name type="scientific">Prorocentrum cordatum</name>
    <dbReference type="NCBI Taxonomy" id="2364126"/>
    <lineage>
        <taxon>Eukaryota</taxon>
        <taxon>Sar</taxon>
        <taxon>Alveolata</taxon>
        <taxon>Dinophyceae</taxon>
        <taxon>Prorocentrales</taxon>
        <taxon>Prorocentraceae</taxon>
        <taxon>Prorocentrum</taxon>
    </lineage>
</organism>
<sequence length="845" mass="87297">MWVLFGGGPGLQKVARSPAEDSLEALGCQVKGYKTHKNAARALDKKRTLPRSMVLVSGLEASHFLNYVASRPEFGATKGKGTTSLAWEAGFGGLPLLAAELARWALGVLAGWRPRPFLMFSVCDEISTEYGEPPPRLAHMRVAVVGVSIAHPEHFSVFTTDFDVHLPGCDARNDDIKNSWMHWAAGAPLGAAVCPAGVQCYDFAAAPTAAQVAGACFLAAGRLAAHGRALGPLGVGAGCGPGPGAAPSVAIVAAALGAGWPFGGGFAAGAPAAMAVAAAGGAAFAVPTAAPAAGAGPRALAARAELVGVPEAVAPALPAAAGPAGGAAAGPAAAGGGGGGDLRTLATARDSLGQRHREFRDSVQLRWPTCVPDRPGPGPATYHWVATCQAKNGADITPRIALSDTAPVARCDLVSWPPGGSAPVADESAQLEAGRLWLQDEKAHDGAPVRKSELLLPERAISPVGWSPRTGAGPPEVDPNLLVGHGWAVAHSPPWREACDICRAEGLALGSALLRQLRVSDPFGWRVVCPLAIGVGRGRSAQRSVLPKDHREICALSLACRLRANAGRVPGASSSNGPSRGLPCTERAGPDVAAGLGDRLPHQALQPSVGVGTLLDYRRRVDSFVMCCSELLLDWSSWAQLDVAVVACVDYLHFHGYSEDDASPLLGALKSFLPPICRWGDLALFWASSSLAGWGKRAPQRMRMPIPWLAVAAMPGVRPTQWQFEQTIAMILGVAGYLRSSERDLLTAMPVAPPGWGAAGASGVAALVLRPNELGHLGRTGLRDFTVGACVDCGRPLGERLPAAVLNGAAAAVDIGSAKLRFALGLVSLRRSTGVPVYLENPRLS</sequence>
<comment type="caution">
    <text evidence="1">The sequence shown here is derived from an EMBL/GenBank/DDBJ whole genome shotgun (WGS) entry which is preliminary data.</text>
</comment>
<evidence type="ECO:0000313" key="2">
    <source>
        <dbReference type="Proteomes" id="UP001189429"/>
    </source>
</evidence>
<keyword evidence="2" id="KW-1185">Reference proteome</keyword>
<accession>A0ABN9WLT4</accession>
<name>A0ABN9WLT4_9DINO</name>
<gene>
    <name evidence="1" type="ORF">PCOR1329_LOCUS68561</name>
</gene>
<dbReference type="EMBL" id="CAUYUJ010018949">
    <property type="protein sequence ID" value="CAK0887535.1"/>
    <property type="molecule type" value="Genomic_DNA"/>
</dbReference>
<reference evidence="1" key="1">
    <citation type="submission" date="2023-10" db="EMBL/GenBank/DDBJ databases">
        <authorList>
            <person name="Chen Y."/>
            <person name="Shah S."/>
            <person name="Dougan E. K."/>
            <person name="Thang M."/>
            <person name="Chan C."/>
        </authorList>
    </citation>
    <scope>NUCLEOTIDE SEQUENCE [LARGE SCALE GENOMIC DNA]</scope>
</reference>